<evidence type="ECO:0000313" key="2">
    <source>
        <dbReference type="EMBL" id="CAG4882912.1"/>
    </source>
</evidence>
<protein>
    <recommendedName>
        <fullName evidence="1">BioF2-like acetyltransferase domain-containing protein</fullName>
    </recommendedName>
</protein>
<name>A0A916J2F3_9PROT</name>
<accession>A0A916J2F3</accession>
<dbReference type="InterPro" id="IPR016181">
    <property type="entry name" value="Acyl_CoA_acyltransferase"/>
</dbReference>
<dbReference type="SUPFAM" id="SSF55729">
    <property type="entry name" value="Acyl-CoA N-acyltransferases (Nat)"/>
    <property type="match status" value="1"/>
</dbReference>
<dbReference type="Pfam" id="PF13480">
    <property type="entry name" value="Acetyltransf_6"/>
    <property type="match status" value="1"/>
</dbReference>
<gene>
    <name evidence="2" type="ORF">GTOL_10794</name>
</gene>
<proteinExistence type="predicted"/>
<evidence type="ECO:0000313" key="3">
    <source>
        <dbReference type="Proteomes" id="UP000742786"/>
    </source>
</evidence>
<sequence length="396" mass="44261">MRTLQASIPAGVCDAEAFQCPGQHAYTAGAALPFTRVRVVSPAEISPVDISAWVALEAEALQPNAYMSPHFVLPALRYLDRPPGTRILLVERVGAGAVQTVAVAVLCRLTATRLLLAPHHSIYRSRHSYLGAPLLHREFATDAANHLFTELARHRWSAAGLILPNVDPEGPLLAAFSEACRSRGLALQTTREWQRATLIPSRAGEDTLRNQKKYKRVERCRRRLAELGDLQWLIHREGVDDEIIESFLRLEHSGWKGRRHKSLRSRLADEAFFREMATGFAREGRALFTELRLNGRTIASTSNFASAHAGFAFKVGWDEAFRKFSVGNLIDAELVERAPEVCNDLAYIDSGSGPHSHMEVLWPHRRSLVTVFLPYSTAGQLAWQGMQSLRSLRRFV</sequence>
<comment type="caution">
    <text evidence="2">The sequence shown here is derived from an EMBL/GenBank/DDBJ whole genome shotgun (WGS) entry which is preliminary data.</text>
</comment>
<dbReference type="AlphaFoldDB" id="A0A916J2F3"/>
<dbReference type="InterPro" id="IPR038740">
    <property type="entry name" value="BioF2-like_GNAT_dom"/>
</dbReference>
<dbReference type="Proteomes" id="UP000742786">
    <property type="component" value="Unassembled WGS sequence"/>
</dbReference>
<evidence type="ECO:0000259" key="1">
    <source>
        <dbReference type="Pfam" id="PF13480"/>
    </source>
</evidence>
<organism evidence="2 3">
    <name type="scientific">Georgfuchsia toluolica</name>
    <dbReference type="NCBI Taxonomy" id="424218"/>
    <lineage>
        <taxon>Bacteria</taxon>
        <taxon>Pseudomonadati</taxon>
        <taxon>Pseudomonadota</taxon>
        <taxon>Betaproteobacteria</taxon>
        <taxon>Nitrosomonadales</taxon>
        <taxon>Sterolibacteriaceae</taxon>
        <taxon>Georgfuchsia</taxon>
    </lineage>
</organism>
<reference evidence="2" key="1">
    <citation type="submission" date="2021-04" db="EMBL/GenBank/DDBJ databases">
        <authorList>
            <person name="Hornung B."/>
        </authorList>
    </citation>
    <scope>NUCLEOTIDE SEQUENCE</scope>
    <source>
        <strain evidence="2">G5G6</strain>
    </source>
</reference>
<keyword evidence="3" id="KW-1185">Reference proteome</keyword>
<dbReference type="EMBL" id="CAJQUM010000001">
    <property type="protein sequence ID" value="CAG4882912.1"/>
    <property type="molecule type" value="Genomic_DNA"/>
</dbReference>
<feature type="domain" description="BioF2-like acetyltransferase" evidence="1">
    <location>
        <begin position="212"/>
        <end position="353"/>
    </location>
</feature>